<dbReference type="OrthoDB" id="2687452at2759"/>
<dbReference type="AlphaFoldDB" id="A0A1E1L3S8"/>
<dbReference type="Gene3D" id="3.30.160.60">
    <property type="entry name" value="Classic Zinc Finger"/>
    <property type="match status" value="1"/>
</dbReference>
<reference evidence="3" key="1">
    <citation type="submission" date="2016-03" db="EMBL/GenBank/DDBJ databases">
        <authorList>
            <person name="Guldener U."/>
        </authorList>
    </citation>
    <scope>NUCLEOTIDE SEQUENCE [LARGE SCALE GENOMIC DNA]</scope>
    <source>
        <strain evidence="3">04CH-RAC-A.6.1</strain>
    </source>
</reference>
<organism evidence="2 3">
    <name type="scientific">Rhynchosporium agropyri</name>
    <dbReference type="NCBI Taxonomy" id="914238"/>
    <lineage>
        <taxon>Eukaryota</taxon>
        <taxon>Fungi</taxon>
        <taxon>Dikarya</taxon>
        <taxon>Ascomycota</taxon>
        <taxon>Pezizomycotina</taxon>
        <taxon>Leotiomycetes</taxon>
        <taxon>Helotiales</taxon>
        <taxon>Ploettnerulaceae</taxon>
        <taxon>Rhynchosporium</taxon>
    </lineage>
</organism>
<evidence type="ECO:0000256" key="1">
    <source>
        <dbReference type="SAM" id="MobiDB-lite"/>
    </source>
</evidence>
<accession>A0A1E1L3S8</accession>
<proteinExistence type="predicted"/>
<evidence type="ECO:0008006" key="4">
    <source>
        <dbReference type="Google" id="ProtNLM"/>
    </source>
</evidence>
<dbReference type="EMBL" id="FJUX01000074">
    <property type="protein sequence ID" value="CZT05172.1"/>
    <property type="molecule type" value="Genomic_DNA"/>
</dbReference>
<feature type="compositionally biased region" description="Polar residues" evidence="1">
    <location>
        <begin position="40"/>
        <end position="55"/>
    </location>
</feature>
<name>A0A1E1L3S8_9HELO</name>
<evidence type="ECO:0000313" key="3">
    <source>
        <dbReference type="Proteomes" id="UP000178912"/>
    </source>
</evidence>
<protein>
    <recommendedName>
        <fullName evidence="4">C2H2-type domain-containing protein</fullName>
    </recommendedName>
</protein>
<feature type="compositionally biased region" description="Low complexity" evidence="1">
    <location>
        <begin position="410"/>
        <end position="422"/>
    </location>
</feature>
<gene>
    <name evidence="2" type="ORF">RAG0_11379</name>
</gene>
<keyword evidence="3" id="KW-1185">Reference proteome</keyword>
<feature type="region of interest" description="Disordered" evidence="1">
    <location>
        <begin position="18"/>
        <end position="55"/>
    </location>
</feature>
<feature type="region of interest" description="Disordered" evidence="1">
    <location>
        <begin position="403"/>
        <end position="422"/>
    </location>
</feature>
<evidence type="ECO:0000313" key="2">
    <source>
        <dbReference type="EMBL" id="CZT05172.1"/>
    </source>
</evidence>
<dbReference type="Proteomes" id="UP000178912">
    <property type="component" value="Unassembled WGS sequence"/>
</dbReference>
<sequence length="470" mass="53546">MTQQSNYLPFGPMFSEGSQGNFFPGPPGQLGSSAMHRDLSSQSINSQSTGRSTWTDVTANSFGTSSYDFVEEDECMPHFKQDLSMAYDSYATYGEQFNGASSPITEHANSFGELSLETCQPSSVHLYPRNLPSTAMSTAPRYYFPSFDDRSLDSGYSSSRNAHSMRRTADDTLRSYTPAYTASDIQRTFDNDLFEAKHTPTTLEWPKKTDLVEKYKLILLKENSYLEILNESEISYVTPAKVYLDIPESTQKGFVQCAWPGECARGSKPFTRPADLARHMQNVHGPQEGRNKFCCSYKTCINDRHLDENAFSRKDHYRDHLRDYHNEDIGAAKGFKEAKNDKQKYAWAKAQKIWLTSRNISATHWRCARCLTKKWVSKHGWSCDECKLPCEQDRIEARMKLPPREDTQASMRSSMINGSSSRPRQYTWDPNCRARCDEGWFVSSSDEGEWDACRYCNSPAMQVGAKSFRS</sequence>